<comment type="caution">
    <text evidence="4">The sequence shown here is derived from an EMBL/GenBank/DDBJ whole genome shotgun (WGS) entry which is preliminary data.</text>
</comment>
<evidence type="ECO:0000259" key="1">
    <source>
        <dbReference type="Pfam" id="PF07944"/>
    </source>
</evidence>
<feature type="domain" description="Non-reducing end beta-L-arabinofuranosidase-like GH127 catalytic" evidence="1">
    <location>
        <begin position="28"/>
        <end position="411"/>
    </location>
</feature>
<dbReference type="RefSeq" id="WP_192751353.1">
    <property type="nucleotide sequence ID" value="NZ_BAABJL010000197.1"/>
</dbReference>
<evidence type="ECO:0000259" key="2">
    <source>
        <dbReference type="Pfam" id="PF20736"/>
    </source>
</evidence>
<dbReference type="Pfam" id="PF20736">
    <property type="entry name" value="Glyco_hydro127M"/>
    <property type="match status" value="1"/>
</dbReference>
<feature type="domain" description="Non-reducing end beta-L-arabinofuranosidase-like GH127 middle" evidence="2">
    <location>
        <begin position="422"/>
        <end position="517"/>
    </location>
</feature>
<proteinExistence type="predicted"/>
<feature type="domain" description="Non-reducing end beta-L-arabinofuranosidase-like GH127 C-terminal" evidence="3">
    <location>
        <begin position="520"/>
        <end position="638"/>
    </location>
</feature>
<dbReference type="InterPro" id="IPR049174">
    <property type="entry name" value="Beta-AFase-like"/>
</dbReference>
<dbReference type="InterPro" id="IPR049049">
    <property type="entry name" value="Beta-AFase-like_GH127_C"/>
</dbReference>
<accession>A0A927RJP0</accession>
<evidence type="ECO:0000259" key="3">
    <source>
        <dbReference type="Pfam" id="PF20737"/>
    </source>
</evidence>
<dbReference type="InterPro" id="IPR012878">
    <property type="entry name" value="Beta-AFase-like_GH127_cat"/>
</dbReference>
<dbReference type="Pfam" id="PF20737">
    <property type="entry name" value="Glyco_hydro127C"/>
    <property type="match status" value="1"/>
</dbReference>
<dbReference type="PANTHER" id="PTHR43465">
    <property type="entry name" value="DUF1680 DOMAIN PROTEIN (AFU_ORTHOLOGUE AFUA_1G08910)"/>
    <property type="match status" value="1"/>
</dbReference>
<sequence>MQAKEQTCGPVVPTAQACAVERPLGVPDVRITGGPWARWQTVNRDVSFPLGLARLESEGNFGNLRLASGETTGEFRSPVFMDGAVHKMLEAAAWEVVREPNDRLEVFLTQAGELLERAQQDDGYLNSYYQVVRVGERYTQLDRSHEIYLGGLLALAGVARVRGGGEGALPRVARRFADHLVETFLHSDGPGFDGHPGAELAFVELYRLTGETAYLDYARKMVEDRGHGMLGKGHGGLRYFQDHQPVREAETVVGHAVRAMYLEAGIVDLYLETGDRTLLDASVRRFDDMVATKMSIIGGIGSRHRGEAFGDGYELPPDRAYNESCAAFAAIFWCWRLLLATGEGRYADLLERLLFNAFAASTSLDGSRFFYVNPLQRREDHFEADDPGRRCEWFACPCCPPNIMRLVSSLGHYLATTNADGIHLHQYAASEIHAPVGDGEVVLTVDTDYPWSGSVAVEVRETPAGEWTLGLRVPGWCDSARLVVAGEEVDATSDTQGYVRLTREWREGDKVSLDLDMPARLVRPDRRIDALRGCVALERGPLVYCFEQVDQPAGVALPDLVVPSEAAVRVVDHPDHPVLGRTVTVEVAAGVLPVPAATGLPYTSAPAPTDPAEPTTAVAVPYFQWDNRDGGGMRVWLPELEDGVAHGG</sequence>
<dbReference type="SUPFAM" id="SSF48208">
    <property type="entry name" value="Six-hairpin glycosidases"/>
    <property type="match status" value="1"/>
</dbReference>
<gene>
    <name evidence="4" type="ORF">HEB94_004244</name>
</gene>
<evidence type="ECO:0000313" key="5">
    <source>
        <dbReference type="Proteomes" id="UP000638648"/>
    </source>
</evidence>
<dbReference type="InterPro" id="IPR049046">
    <property type="entry name" value="Beta-AFase-like_GH127_middle"/>
</dbReference>
<dbReference type="AlphaFoldDB" id="A0A927RJP0"/>
<evidence type="ECO:0000313" key="4">
    <source>
        <dbReference type="EMBL" id="MBE1607396.1"/>
    </source>
</evidence>
<keyword evidence="5" id="KW-1185">Reference proteome</keyword>
<dbReference type="PROSITE" id="PS51257">
    <property type="entry name" value="PROKAR_LIPOPROTEIN"/>
    <property type="match status" value="1"/>
</dbReference>
<name>A0A927RJP0_9ACTN</name>
<dbReference type="Pfam" id="PF07944">
    <property type="entry name" value="Beta-AFase-like_GH127_cat"/>
    <property type="match status" value="1"/>
</dbReference>
<reference evidence="4" key="1">
    <citation type="submission" date="2020-10" db="EMBL/GenBank/DDBJ databases">
        <title>Sequencing the genomes of 1000 actinobacteria strains.</title>
        <authorList>
            <person name="Klenk H.-P."/>
        </authorList>
    </citation>
    <scope>NUCLEOTIDE SEQUENCE</scope>
    <source>
        <strain evidence="4">DSM 45354</strain>
    </source>
</reference>
<dbReference type="InterPro" id="IPR008928">
    <property type="entry name" value="6-hairpin_glycosidase_sf"/>
</dbReference>
<dbReference type="Proteomes" id="UP000638648">
    <property type="component" value="Unassembled WGS sequence"/>
</dbReference>
<dbReference type="PANTHER" id="PTHR43465:SF2">
    <property type="entry name" value="DUF1680 DOMAIN PROTEIN (AFU_ORTHOLOGUE AFUA_1G08910)"/>
    <property type="match status" value="1"/>
</dbReference>
<organism evidence="4 5">
    <name type="scientific">Actinopolymorpha pittospori</name>
    <dbReference type="NCBI Taxonomy" id="648752"/>
    <lineage>
        <taxon>Bacteria</taxon>
        <taxon>Bacillati</taxon>
        <taxon>Actinomycetota</taxon>
        <taxon>Actinomycetes</taxon>
        <taxon>Propionibacteriales</taxon>
        <taxon>Actinopolymorphaceae</taxon>
        <taxon>Actinopolymorpha</taxon>
    </lineage>
</organism>
<protein>
    <submittedName>
        <fullName evidence="4">DUF1680 family protein</fullName>
    </submittedName>
</protein>
<dbReference type="EMBL" id="JADBEM010000001">
    <property type="protein sequence ID" value="MBE1607396.1"/>
    <property type="molecule type" value="Genomic_DNA"/>
</dbReference>
<dbReference type="GO" id="GO:0005975">
    <property type="term" value="P:carbohydrate metabolic process"/>
    <property type="evidence" value="ECO:0007669"/>
    <property type="project" value="InterPro"/>
</dbReference>